<feature type="transmembrane region" description="Helical" evidence="2">
    <location>
        <begin position="56"/>
        <end position="73"/>
    </location>
</feature>
<evidence type="ECO:0000313" key="5">
    <source>
        <dbReference type="Proteomes" id="UP000053372"/>
    </source>
</evidence>
<dbReference type="RefSeq" id="WP_058184239.1">
    <property type="nucleotide sequence ID" value="NZ_LMTZ01000126.1"/>
</dbReference>
<dbReference type="OrthoDB" id="532877at2"/>
<organism evidence="4 5">
    <name type="scientific">Mastigocoleus testarum BC008</name>
    <dbReference type="NCBI Taxonomy" id="371196"/>
    <lineage>
        <taxon>Bacteria</taxon>
        <taxon>Bacillati</taxon>
        <taxon>Cyanobacteriota</taxon>
        <taxon>Cyanophyceae</taxon>
        <taxon>Nostocales</taxon>
        <taxon>Hapalosiphonaceae</taxon>
        <taxon>Mastigocoleus</taxon>
    </lineage>
</organism>
<keyword evidence="2" id="KW-0472">Membrane</keyword>
<evidence type="ECO:0000313" key="4">
    <source>
        <dbReference type="EMBL" id="KST64223.1"/>
    </source>
</evidence>
<feature type="compositionally biased region" description="Basic and acidic residues" evidence="1">
    <location>
        <begin position="341"/>
        <end position="356"/>
    </location>
</feature>
<dbReference type="EMBL" id="LMTZ01000126">
    <property type="protein sequence ID" value="KST64223.1"/>
    <property type="molecule type" value="Genomic_DNA"/>
</dbReference>
<proteinExistence type="predicted"/>
<dbReference type="EMBL" id="LMTZ01000130">
    <property type="protein sequence ID" value="KST63888.1"/>
    <property type="molecule type" value="Genomic_DNA"/>
</dbReference>
<dbReference type="InterPro" id="IPR010004">
    <property type="entry name" value="Uncharacterised_Ycf66"/>
</dbReference>
<protein>
    <recommendedName>
        <fullName evidence="6">Ycf66 family protein</fullName>
    </recommendedName>
</protein>
<dbReference type="Proteomes" id="UP000053372">
    <property type="component" value="Unassembled WGS sequence"/>
</dbReference>
<feature type="compositionally biased region" description="Basic and acidic residues" evidence="1">
    <location>
        <begin position="282"/>
        <end position="292"/>
    </location>
</feature>
<feature type="region of interest" description="Disordered" evidence="1">
    <location>
        <begin position="337"/>
        <end position="356"/>
    </location>
</feature>
<feature type="region of interest" description="Disordered" evidence="1">
    <location>
        <begin position="177"/>
        <end position="264"/>
    </location>
</feature>
<keyword evidence="5" id="KW-1185">Reference proteome</keyword>
<feature type="region of interest" description="Disordered" evidence="1">
    <location>
        <begin position="282"/>
        <end position="323"/>
    </location>
</feature>
<feature type="transmembrane region" description="Helical" evidence="2">
    <location>
        <begin position="33"/>
        <end position="50"/>
    </location>
</feature>
<dbReference type="Pfam" id="PF07444">
    <property type="entry name" value="Ycf66_N"/>
    <property type="match status" value="1"/>
</dbReference>
<evidence type="ECO:0008006" key="6">
    <source>
        <dbReference type="Google" id="ProtNLM"/>
    </source>
</evidence>
<name>A0A0V7ZIK8_9CYAN</name>
<gene>
    <name evidence="3" type="ORF">BC008_15655</name>
    <name evidence="4" type="ORF">BC008_16430</name>
</gene>
<accession>A0A0V7ZIK8</accession>
<keyword evidence="2" id="KW-1133">Transmembrane helix</keyword>
<comment type="caution">
    <text evidence="4">The sequence shown here is derived from an EMBL/GenBank/DDBJ whole genome shotgun (WGS) entry which is preliminary data.</text>
</comment>
<evidence type="ECO:0000313" key="3">
    <source>
        <dbReference type="EMBL" id="KST63888.1"/>
    </source>
</evidence>
<evidence type="ECO:0000256" key="1">
    <source>
        <dbReference type="SAM" id="MobiDB-lite"/>
    </source>
</evidence>
<sequence length="356" mass="39393">MLAHFLALAVAIGSIALYLVAFFIPEIHRKKDFIWSGVGLFYALMLWVFSGRITGGLFLGHLASVALLGWFGWQTLELRRQLTPEGQKTPVPSMGALQTNIQEQFEKLSISEKLTQLVSTITSTFSAKKAEIEQKQNVTASGTESTTLDKAAIDAIADAENAENSTEAPKVAEVAEVKVEPPSEQIANPTEEKVEVTSSEPDVGFTTYEETEKTTTEKVEPETTEITNELKPPNNIGFTIVTPDTEEVETPEPPATTNTLEESVETTIYEPQVEKEVENAKLENTEAKKESEVIDTTEFTITTPGGKEVKNSEGKVTKDTPSWLEQIDDDMEEATFIQIDPEDRSPEKRRPDYPSF</sequence>
<dbReference type="AlphaFoldDB" id="A0A0V7ZIK8"/>
<feature type="transmembrane region" description="Helical" evidence="2">
    <location>
        <begin position="6"/>
        <end position="24"/>
    </location>
</feature>
<feature type="compositionally biased region" description="Basic and acidic residues" evidence="1">
    <location>
        <begin position="210"/>
        <end position="221"/>
    </location>
</feature>
<reference evidence="4 5" key="1">
    <citation type="journal article" date="2015" name="Genome Announc.">
        <title>Draft Genome of the Euendolithic (true boring) Cyanobacterium Mastigocoleus testarum strain BC008.</title>
        <authorList>
            <person name="Guida B.S."/>
            <person name="Garcia-Pichel F."/>
        </authorList>
    </citation>
    <scope>NUCLEOTIDE SEQUENCE [LARGE SCALE GENOMIC DNA]</scope>
    <source>
        <strain evidence="4 5">BC008</strain>
    </source>
</reference>
<keyword evidence="2" id="KW-0812">Transmembrane</keyword>
<evidence type="ECO:0000256" key="2">
    <source>
        <dbReference type="SAM" id="Phobius"/>
    </source>
</evidence>
<feature type="compositionally biased region" description="Basic and acidic residues" evidence="1">
    <location>
        <begin position="307"/>
        <end position="318"/>
    </location>
</feature>